<dbReference type="KEGG" id="thd:BHV28_08740"/>
<keyword evidence="2" id="KW-1185">Reference proteome</keyword>
<dbReference type="NCBIfam" id="NF004347">
    <property type="entry name" value="PRK05728.1-4"/>
    <property type="match status" value="1"/>
</dbReference>
<dbReference type="InterPro" id="IPR036768">
    <property type="entry name" value="PolIII_chi_sf"/>
</dbReference>
<evidence type="ECO:0000313" key="1">
    <source>
        <dbReference type="EMBL" id="AQS41573.1"/>
    </source>
</evidence>
<reference evidence="1 2" key="1">
    <citation type="journal article" date="2010" name="Science">
        <title>Genomic comparison of the ants Camponotus floridanus and Harpegnathos saltator.</title>
        <authorList>
            <person name="Bonasio R."/>
            <person name="Zhang G."/>
            <person name="Ye C."/>
            <person name="Mutti N.S."/>
            <person name="Fang X."/>
            <person name="Qin N."/>
            <person name="Donahue G."/>
            <person name="Yang P."/>
            <person name="Li Q."/>
            <person name="Li C."/>
            <person name="Zhang P."/>
            <person name="Huang Z."/>
            <person name="Berger S.L."/>
            <person name="Reinberg D."/>
            <person name="Wang J."/>
            <person name="Liebig J."/>
        </authorList>
    </citation>
    <scope>NUCLEOTIDE SEQUENCE [LARGE SCALE GENOMIC DNA]</scope>
    <source>
        <strain evidence="1 2">Hsal</strain>
    </source>
</reference>
<dbReference type="GO" id="GO:0003887">
    <property type="term" value="F:DNA-directed DNA polymerase activity"/>
    <property type="evidence" value="ECO:0007669"/>
    <property type="project" value="InterPro"/>
</dbReference>
<dbReference type="Pfam" id="PF04364">
    <property type="entry name" value="DNA_pol3_chi"/>
    <property type="match status" value="1"/>
</dbReference>
<reference evidence="1 2" key="2">
    <citation type="journal article" date="2016" name="Sci. Rep.">
        <title>The genome of Rhizobiales bacteria in predatory ants reveals urease gene functions but no genes for nitrogen fixation.</title>
        <authorList>
            <person name="Neuvonen M.M."/>
            <person name="Tamarit D."/>
            <person name="Naslund K."/>
            <person name="Liebig J."/>
            <person name="Feldhaar H."/>
            <person name="Moran N.A."/>
            <person name="Guy L."/>
            <person name="Andersson S.G."/>
        </authorList>
    </citation>
    <scope>NUCLEOTIDE SEQUENCE [LARGE SCALE GENOMIC DNA]</scope>
    <source>
        <strain evidence="1 2">Hsal</strain>
    </source>
</reference>
<sequence length="149" mass="17543">MAEVLFYHLTESRLEETLPGLVERSLQRGWRVVIQCAGEERRDALDGLLWTWADESFTAHGTDRDKWLQEQPVFLTVSNGNPNKAQVRFCVEGALCDDPQNYERLVIMFDGLDMDLLDKTRSQWKLLKEQGHMLTYWQQTPDRRWEKKA</sequence>
<accession>A0A1U9JUP7</accession>
<gene>
    <name evidence="1" type="primary">holC</name>
    <name evidence="1" type="ORF">BHV28_08740</name>
</gene>
<name>A0A1U9JUP7_9HYPH</name>
<dbReference type="GO" id="GO:0003677">
    <property type="term" value="F:DNA binding"/>
    <property type="evidence" value="ECO:0007669"/>
    <property type="project" value="InterPro"/>
</dbReference>
<dbReference type="GO" id="GO:0032298">
    <property type="term" value="P:positive regulation of DNA-templated DNA replication initiation"/>
    <property type="evidence" value="ECO:0007669"/>
    <property type="project" value="TreeGrafter"/>
</dbReference>
<dbReference type="EMBL" id="CP017315">
    <property type="protein sequence ID" value="AQS41573.1"/>
    <property type="molecule type" value="Genomic_DNA"/>
</dbReference>
<dbReference type="PANTHER" id="PTHR38767">
    <property type="entry name" value="DNA POLYMERASE III SUBUNIT CHI"/>
    <property type="match status" value="1"/>
</dbReference>
<dbReference type="SUPFAM" id="SSF102400">
    <property type="entry name" value="DNA polymerase III chi subunit"/>
    <property type="match status" value="1"/>
</dbReference>
<dbReference type="GO" id="GO:0006260">
    <property type="term" value="P:DNA replication"/>
    <property type="evidence" value="ECO:0007669"/>
    <property type="project" value="InterPro"/>
</dbReference>
<dbReference type="InterPro" id="IPR007459">
    <property type="entry name" value="DNA_pol3_chi"/>
</dbReference>
<dbReference type="Gene3D" id="3.40.50.10110">
    <property type="entry name" value="DNA polymerase III subunit chi"/>
    <property type="match status" value="1"/>
</dbReference>
<protein>
    <submittedName>
        <fullName evidence="1">DNA polymerase III subunit chi</fullName>
    </submittedName>
</protein>
<proteinExistence type="predicted"/>
<dbReference type="STRING" id="1902579.BHV28_08740"/>
<organism evidence="1 2">
    <name type="scientific">Candidatus Tokpelaia hoelldobleri</name>
    <dbReference type="NCBI Taxonomy" id="1902579"/>
    <lineage>
        <taxon>Bacteria</taxon>
        <taxon>Pseudomonadati</taxon>
        <taxon>Pseudomonadota</taxon>
        <taxon>Alphaproteobacteria</taxon>
        <taxon>Hyphomicrobiales</taxon>
        <taxon>Candidatus Tokpelaia</taxon>
    </lineage>
</organism>
<dbReference type="Proteomes" id="UP000188912">
    <property type="component" value="Chromosome"/>
</dbReference>
<evidence type="ECO:0000313" key="2">
    <source>
        <dbReference type="Proteomes" id="UP000188912"/>
    </source>
</evidence>
<dbReference type="PANTHER" id="PTHR38767:SF1">
    <property type="entry name" value="DNA POLYMERASE III SUBUNIT CHI"/>
    <property type="match status" value="1"/>
</dbReference>
<dbReference type="AlphaFoldDB" id="A0A1U9JUP7"/>